<dbReference type="Proteomes" id="UP000516696">
    <property type="component" value="Chromosome"/>
</dbReference>
<dbReference type="EMBL" id="CP050485">
    <property type="protein sequence ID" value="QOG26438.1"/>
    <property type="molecule type" value="Genomic_DNA"/>
</dbReference>
<feature type="transmembrane region" description="Helical" evidence="1">
    <location>
        <begin position="7"/>
        <end position="27"/>
    </location>
</feature>
<sequence>MKVSEKMIRLGLIVMVALSFYFSYMIWLNPTGYDRSVEQATDTVNTSIQTYKQKSDLFLPLYLTWIHQDEVKETNSETLIRDVQGLLSDAQVNDLTVQNYDSKSFSEAATLDEGVTLAYYTPFLLNDYAETFDVELALGDNEANKMAFSHIQIDLKENKIQFVNLEESRIIEGKIDWDKNDVNRILKDNPREWTAMRQEESGKSNQFYTQDTIKLKKYSYVSSLQSANLFREAFFTSPKDVKVNDDSVDTYYYEGGQNMAVLHDDQVVKFETTVSESDETDLFMQSADYIRRLGNNFGTIRFFDRLSNQLDYRIFVEGYPVFSSGAQGLMKVTFSNSGQLGNREMAIESSLNAIQVPIPSETEVELPSSLTVRSDLLSAGAETDQLQQIIVGYQWGDIKGASVVDLTPTWYVKYENNWFNYQELMAKLTETGGV</sequence>
<organism evidence="3 5">
    <name type="scientific">Enterococcus gallinarum</name>
    <dbReference type="NCBI Taxonomy" id="1353"/>
    <lineage>
        <taxon>Bacteria</taxon>
        <taxon>Bacillati</taxon>
        <taxon>Bacillota</taxon>
        <taxon>Bacilli</taxon>
        <taxon>Lactobacillales</taxon>
        <taxon>Enterococcaceae</taxon>
        <taxon>Enterococcus</taxon>
    </lineage>
</organism>
<keyword evidence="1" id="KW-1133">Transmembrane helix</keyword>
<gene>
    <name evidence="4" type="ORF">EGM181_03790</name>
    <name evidence="3" type="ORF">GTI89_02575</name>
</gene>
<feature type="domain" description="Regulatory protein YycH" evidence="2">
    <location>
        <begin position="12"/>
        <end position="422"/>
    </location>
</feature>
<proteinExistence type="predicted"/>
<evidence type="ECO:0000259" key="2">
    <source>
        <dbReference type="Pfam" id="PF07435"/>
    </source>
</evidence>
<dbReference type="Pfam" id="PF07435">
    <property type="entry name" value="YycH"/>
    <property type="match status" value="1"/>
</dbReference>
<evidence type="ECO:0000313" key="3">
    <source>
        <dbReference type="EMBL" id="MXS24962.1"/>
    </source>
</evidence>
<reference evidence="3 5" key="1">
    <citation type="submission" date="2019-04" db="EMBL/GenBank/DDBJ databases">
        <title>Step-wise assembly of the neonatal virome modulated by breast feeding.</title>
        <authorList>
            <person name="Liang G."/>
            <person name="Bushman F."/>
        </authorList>
    </citation>
    <scope>NUCLEOTIDE SEQUENCE [LARGE SCALE GENOMIC DNA]</scope>
    <source>
        <strain evidence="3 5">E3404</strain>
    </source>
</reference>
<evidence type="ECO:0000313" key="5">
    <source>
        <dbReference type="Proteomes" id="UP000439965"/>
    </source>
</evidence>
<keyword evidence="1" id="KW-0812">Transmembrane</keyword>
<name>A0A366U424_ENTGA</name>
<dbReference type="EMBL" id="WVTI01000002">
    <property type="protein sequence ID" value="MXS24962.1"/>
    <property type="molecule type" value="Genomic_DNA"/>
</dbReference>
<dbReference type="InterPro" id="IPR009996">
    <property type="entry name" value="YycH"/>
</dbReference>
<reference evidence="4 6" key="2">
    <citation type="submission" date="2020-03" db="EMBL/GenBank/DDBJ databases">
        <title>Characterization of ganglioside-mimicking enterococci.</title>
        <authorList>
            <person name="Patry R.T."/>
            <person name="Nothaft H."/>
            <person name="Bridger R."/>
            <person name="Shajahan A."/>
            <person name="Huynh S."/>
            <person name="Sanchez S."/>
            <person name="Azadi P."/>
            <person name="Cooper K."/>
            <person name="Miller W.G."/>
            <person name="Parker C.T."/>
            <person name="Wells L."/>
            <person name="Szymanski C.M."/>
        </authorList>
    </citation>
    <scope>NUCLEOTIDE SEQUENCE [LARGE SCALE GENOMIC DNA]</scope>
    <source>
        <strain evidence="4 6">EGM181</strain>
    </source>
</reference>
<dbReference type="Gene3D" id="3.30.310.160">
    <property type="entry name" value="YycH protein, domain 2"/>
    <property type="match status" value="1"/>
</dbReference>
<dbReference type="Proteomes" id="UP000439965">
    <property type="component" value="Unassembled WGS sequence"/>
</dbReference>
<accession>A0A366U424</accession>
<protein>
    <recommendedName>
        <fullName evidence="2">Regulatory protein YycH domain-containing protein</fullName>
    </recommendedName>
</protein>
<evidence type="ECO:0000256" key="1">
    <source>
        <dbReference type="SAM" id="Phobius"/>
    </source>
</evidence>
<evidence type="ECO:0000313" key="6">
    <source>
        <dbReference type="Proteomes" id="UP000516696"/>
    </source>
</evidence>
<evidence type="ECO:0000313" key="4">
    <source>
        <dbReference type="EMBL" id="QOG26438.1"/>
    </source>
</evidence>
<dbReference type="AlphaFoldDB" id="A0A366U424"/>
<dbReference type="Gene3D" id="3.10.450.310">
    <property type="match status" value="1"/>
</dbReference>
<dbReference type="RefSeq" id="WP_021149292.1">
    <property type="nucleotide sequence ID" value="NZ_CAAKOE010000032.1"/>
</dbReference>
<keyword evidence="1" id="KW-0472">Membrane</keyword>
<dbReference type="InterPro" id="IPR042274">
    <property type="entry name" value="YycH/YycI_2"/>
</dbReference>